<dbReference type="InterPro" id="IPR000682">
    <property type="entry name" value="PCMT"/>
</dbReference>
<evidence type="ECO:0000256" key="1">
    <source>
        <dbReference type="ARBA" id="ARBA00004496"/>
    </source>
</evidence>
<feature type="region of interest" description="Disordered" evidence="12">
    <location>
        <begin position="187"/>
        <end position="210"/>
    </location>
</feature>
<evidence type="ECO:0000256" key="4">
    <source>
        <dbReference type="ARBA" id="ARBA00013346"/>
    </source>
</evidence>
<evidence type="ECO:0000256" key="11">
    <source>
        <dbReference type="ARBA" id="ARBA00031350"/>
    </source>
</evidence>
<keyword evidence="8" id="KW-0949">S-adenosyl-L-methionine</keyword>
<evidence type="ECO:0000256" key="8">
    <source>
        <dbReference type="ARBA" id="ARBA00022691"/>
    </source>
</evidence>
<keyword evidence="14" id="KW-1185">Reference proteome</keyword>
<dbReference type="Pfam" id="PF01135">
    <property type="entry name" value="PCMT"/>
    <property type="match status" value="1"/>
</dbReference>
<protein>
    <recommendedName>
        <fullName evidence="4">Protein-L-isoaspartate O-methyltransferase</fullName>
        <ecNumber evidence="3">2.1.1.77</ecNumber>
    </recommendedName>
    <alternativeName>
        <fullName evidence="11">L-isoaspartyl protein carboxyl methyltransferase</fullName>
    </alternativeName>
    <alternativeName>
        <fullName evidence="9">Protein L-isoaspartyl methyltransferase</fullName>
    </alternativeName>
    <alternativeName>
        <fullName evidence="10">Protein-beta-aspartate methyltransferase</fullName>
    </alternativeName>
</protein>
<evidence type="ECO:0000256" key="12">
    <source>
        <dbReference type="SAM" id="MobiDB-lite"/>
    </source>
</evidence>
<gene>
    <name evidence="13" type="ORF">GCM10011509_01890</name>
</gene>
<dbReference type="Proteomes" id="UP000662111">
    <property type="component" value="Unassembled WGS sequence"/>
</dbReference>
<evidence type="ECO:0000256" key="6">
    <source>
        <dbReference type="ARBA" id="ARBA00022603"/>
    </source>
</evidence>
<evidence type="ECO:0000313" key="13">
    <source>
        <dbReference type="EMBL" id="GGK57138.1"/>
    </source>
</evidence>
<evidence type="ECO:0000313" key="14">
    <source>
        <dbReference type="Proteomes" id="UP000662111"/>
    </source>
</evidence>
<organism evidence="13 14">
    <name type="scientific">Ornithinimicrobium pekingense</name>
    <dbReference type="NCBI Taxonomy" id="384677"/>
    <lineage>
        <taxon>Bacteria</taxon>
        <taxon>Bacillati</taxon>
        <taxon>Actinomycetota</taxon>
        <taxon>Actinomycetes</taxon>
        <taxon>Micrococcales</taxon>
        <taxon>Ornithinimicrobiaceae</taxon>
        <taxon>Ornithinimicrobium</taxon>
    </lineage>
</organism>
<dbReference type="EC" id="2.1.1.77" evidence="3"/>
<dbReference type="Gene3D" id="3.40.50.150">
    <property type="entry name" value="Vaccinia Virus protein VP39"/>
    <property type="match status" value="1"/>
</dbReference>
<dbReference type="RefSeq" id="WP_051145513.1">
    <property type="nucleotide sequence ID" value="NZ_BMLB01000001.1"/>
</dbReference>
<comment type="subcellular location">
    <subcellularLocation>
        <location evidence="1">Cytoplasm</location>
    </subcellularLocation>
</comment>
<evidence type="ECO:0000256" key="7">
    <source>
        <dbReference type="ARBA" id="ARBA00022679"/>
    </source>
</evidence>
<dbReference type="InterPro" id="IPR029063">
    <property type="entry name" value="SAM-dependent_MTases_sf"/>
</dbReference>
<keyword evidence="5" id="KW-0963">Cytoplasm</keyword>
<keyword evidence="6" id="KW-0489">Methyltransferase</keyword>
<feature type="region of interest" description="Disordered" evidence="12">
    <location>
        <begin position="1"/>
        <end position="23"/>
    </location>
</feature>
<keyword evidence="7" id="KW-0808">Transferase</keyword>
<evidence type="ECO:0000256" key="2">
    <source>
        <dbReference type="ARBA" id="ARBA00005369"/>
    </source>
</evidence>
<dbReference type="PANTHER" id="PTHR11579">
    <property type="entry name" value="PROTEIN-L-ISOASPARTATE O-METHYLTRANSFERASE"/>
    <property type="match status" value="1"/>
</dbReference>
<dbReference type="EMBL" id="BMLB01000001">
    <property type="protein sequence ID" value="GGK57138.1"/>
    <property type="molecule type" value="Genomic_DNA"/>
</dbReference>
<accession>A0ABQ2F316</accession>
<name>A0ABQ2F316_9MICO</name>
<evidence type="ECO:0000256" key="10">
    <source>
        <dbReference type="ARBA" id="ARBA00031323"/>
    </source>
</evidence>
<reference evidence="14" key="1">
    <citation type="journal article" date="2019" name="Int. J. Syst. Evol. Microbiol.">
        <title>The Global Catalogue of Microorganisms (GCM) 10K type strain sequencing project: providing services to taxonomists for standard genome sequencing and annotation.</title>
        <authorList>
            <consortium name="The Broad Institute Genomics Platform"/>
            <consortium name="The Broad Institute Genome Sequencing Center for Infectious Disease"/>
            <person name="Wu L."/>
            <person name="Ma J."/>
        </authorList>
    </citation>
    <scope>NUCLEOTIDE SEQUENCE [LARGE SCALE GENOMIC DNA]</scope>
    <source>
        <strain evidence="14">CGMCC 1.5362</strain>
    </source>
</reference>
<sequence length="210" mass="22140">MPGREAVGEAMRATPRADYLPGPARHRAAVDAPVDLGHGSTCSQPSTVRTMLELLDVHEGQRVLDVGSGSGWTTAILARLVGPAGRVVGVEVVDELVQDAAHRLRRDGLAHASVRVAAADELGAPDAAPFDRILVSAMAGELPDALLGQLAPEGLMVLPLRGRLARVTLTAGHAQVDRAPGGYRFVPLQTSGPSGHRRGRRWPWGREASD</sequence>
<comment type="similarity">
    <text evidence="2">Belongs to the methyltransferase superfamily. L-isoaspartyl/D-aspartyl protein methyltransferase family.</text>
</comment>
<comment type="caution">
    <text evidence="13">The sequence shown here is derived from an EMBL/GenBank/DDBJ whole genome shotgun (WGS) entry which is preliminary data.</text>
</comment>
<dbReference type="CDD" id="cd02440">
    <property type="entry name" value="AdoMet_MTases"/>
    <property type="match status" value="1"/>
</dbReference>
<evidence type="ECO:0000256" key="5">
    <source>
        <dbReference type="ARBA" id="ARBA00022490"/>
    </source>
</evidence>
<proteinExistence type="inferred from homology"/>
<evidence type="ECO:0000256" key="9">
    <source>
        <dbReference type="ARBA" id="ARBA00030757"/>
    </source>
</evidence>
<dbReference type="PANTHER" id="PTHR11579:SF0">
    <property type="entry name" value="PROTEIN-L-ISOASPARTATE(D-ASPARTATE) O-METHYLTRANSFERASE"/>
    <property type="match status" value="1"/>
</dbReference>
<evidence type="ECO:0000256" key="3">
    <source>
        <dbReference type="ARBA" id="ARBA00011890"/>
    </source>
</evidence>
<dbReference type="SUPFAM" id="SSF53335">
    <property type="entry name" value="S-adenosyl-L-methionine-dependent methyltransferases"/>
    <property type="match status" value="1"/>
</dbReference>